<evidence type="ECO:0008006" key="2">
    <source>
        <dbReference type="Google" id="ProtNLM"/>
    </source>
</evidence>
<organism evidence="1">
    <name type="scientific">Collinsella intestinalis</name>
    <dbReference type="NCBI Taxonomy" id="147207"/>
    <lineage>
        <taxon>Bacteria</taxon>
        <taxon>Bacillati</taxon>
        <taxon>Actinomycetota</taxon>
        <taxon>Coriobacteriia</taxon>
        <taxon>Coriobacteriales</taxon>
        <taxon>Coriobacteriaceae</taxon>
        <taxon>Collinsella</taxon>
    </lineage>
</organism>
<reference evidence="1" key="1">
    <citation type="submission" date="2019-11" db="EMBL/GenBank/DDBJ databases">
        <authorList>
            <person name="Feng L."/>
        </authorList>
    </citation>
    <scope>NUCLEOTIDE SEQUENCE</scope>
    <source>
        <strain evidence="1">CintestinalisLFYP54</strain>
    </source>
</reference>
<accession>A0A6N2Z2S1</accession>
<dbReference type="EMBL" id="CACRTN010000009">
    <property type="protein sequence ID" value="VYT71492.1"/>
    <property type="molecule type" value="Genomic_DNA"/>
</dbReference>
<dbReference type="RefSeq" id="WP_421756055.1">
    <property type="nucleotide sequence ID" value="NZ_CACRTN010000009.1"/>
</dbReference>
<name>A0A6N2Z2S1_9ACTN</name>
<proteinExistence type="predicted"/>
<gene>
    <name evidence="1" type="ORF">CILFYP54_01346</name>
</gene>
<dbReference type="AlphaFoldDB" id="A0A6N2Z2S1"/>
<protein>
    <recommendedName>
        <fullName evidence="2">TnpV protein</fullName>
    </recommendedName>
</protein>
<sequence>MAKFVTSRPFSGVRQIKFEQLLETNPEWVAQVSERELEDYLYALEKRYQDRCHQLVEENWEKVLAADPTVQGTATAITVGETISARAREIAMSELLEA</sequence>
<evidence type="ECO:0000313" key="1">
    <source>
        <dbReference type="EMBL" id="VYT71492.1"/>
    </source>
</evidence>